<evidence type="ECO:0000256" key="1">
    <source>
        <dbReference type="SAM" id="MobiDB-lite"/>
    </source>
</evidence>
<dbReference type="InterPro" id="IPR036249">
    <property type="entry name" value="Thioredoxin-like_sf"/>
</dbReference>
<dbReference type="InterPro" id="IPR039022">
    <property type="entry name" value="KaiB-like"/>
</dbReference>
<proteinExistence type="predicted"/>
<dbReference type="RefSeq" id="WP_202889349.1">
    <property type="nucleotide sequence ID" value="NZ_BAAARR010000020.1"/>
</dbReference>
<feature type="region of interest" description="Disordered" evidence="1">
    <location>
        <begin position="1"/>
        <end position="30"/>
    </location>
</feature>
<evidence type="ECO:0000259" key="2">
    <source>
        <dbReference type="SMART" id="SM01248"/>
    </source>
</evidence>
<dbReference type="CDD" id="cd02978">
    <property type="entry name" value="KaiB_like"/>
    <property type="match status" value="1"/>
</dbReference>
<gene>
    <name evidence="3" type="ORF">F4554_003724</name>
</gene>
<evidence type="ECO:0000313" key="3">
    <source>
        <dbReference type="EMBL" id="NYH91086.1"/>
    </source>
</evidence>
<keyword evidence="4" id="KW-1185">Reference proteome</keyword>
<dbReference type="EMBL" id="JACBZH010000001">
    <property type="protein sequence ID" value="NYH91086.1"/>
    <property type="molecule type" value="Genomic_DNA"/>
</dbReference>
<dbReference type="GO" id="GO:0048511">
    <property type="term" value="P:rhythmic process"/>
    <property type="evidence" value="ECO:0007669"/>
    <property type="project" value="InterPro"/>
</dbReference>
<dbReference type="InterPro" id="IPR011649">
    <property type="entry name" value="KaiB_domain"/>
</dbReference>
<dbReference type="PANTHER" id="PTHR41709:SF2">
    <property type="entry name" value="CIRCADIAN CLOCK PROTEIN KAIB2"/>
    <property type="match status" value="1"/>
</dbReference>
<dbReference type="Pfam" id="PF07689">
    <property type="entry name" value="KaiB"/>
    <property type="match status" value="1"/>
</dbReference>
<protein>
    <recommendedName>
        <fullName evidence="2">KaiB domain-containing protein</fullName>
    </recommendedName>
</protein>
<reference evidence="3 4" key="1">
    <citation type="submission" date="2020-07" db="EMBL/GenBank/DDBJ databases">
        <title>Sequencing the genomes of 1000 actinobacteria strains.</title>
        <authorList>
            <person name="Klenk H.-P."/>
        </authorList>
    </citation>
    <scope>NUCLEOTIDE SEQUENCE [LARGE SCALE GENOMIC DNA]</scope>
    <source>
        <strain evidence="3 4">DSM 18448</strain>
    </source>
</reference>
<comment type="caution">
    <text evidence="3">The sequence shown here is derived from an EMBL/GenBank/DDBJ whole genome shotgun (WGS) entry which is preliminary data.</text>
</comment>
<dbReference type="SUPFAM" id="SSF52833">
    <property type="entry name" value="Thioredoxin-like"/>
    <property type="match status" value="1"/>
</dbReference>
<dbReference type="Gene3D" id="3.40.30.10">
    <property type="entry name" value="Glutaredoxin"/>
    <property type="match status" value="1"/>
</dbReference>
<name>A0A852ZR84_9ACTN</name>
<dbReference type="Proteomes" id="UP000579605">
    <property type="component" value="Unassembled WGS sequence"/>
</dbReference>
<feature type="domain" description="KaiB" evidence="2">
    <location>
        <begin position="40"/>
        <end position="121"/>
    </location>
</feature>
<organism evidence="3 4">
    <name type="scientific">Actinopolymorpha rutila</name>
    <dbReference type="NCBI Taxonomy" id="446787"/>
    <lineage>
        <taxon>Bacteria</taxon>
        <taxon>Bacillati</taxon>
        <taxon>Actinomycetota</taxon>
        <taxon>Actinomycetes</taxon>
        <taxon>Propionibacteriales</taxon>
        <taxon>Actinopolymorphaceae</taxon>
        <taxon>Actinopolymorpha</taxon>
    </lineage>
</organism>
<evidence type="ECO:0000313" key="4">
    <source>
        <dbReference type="Proteomes" id="UP000579605"/>
    </source>
</evidence>
<sequence length="136" mass="14729">MGVPSLVGGGQNPRAGTDGTKPVNEDTKDALPPWTPYVLTLFVFGPDESSRRAATHLRRLCDELVGGQYRLEVVDVGEDPELAEEFGIFVTPTVVRTQPLPQFRVIGDLSDDARTAAALGFPAPLDPLERRRSGDN</sequence>
<dbReference type="SMART" id="SM01248">
    <property type="entry name" value="KaiB"/>
    <property type="match status" value="1"/>
</dbReference>
<dbReference type="AlphaFoldDB" id="A0A852ZR84"/>
<accession>A0A852ZR84</accession>
<dbReference type="PANTHER" id="PTHR41709">
    <property type="entry name" value="KAIB-LIKE PROTEIN 1"/>
    <property type="match status" value="1"/>
</dbReference>